<dbReference type="AlphaFoldDB" id="A0A8S1JT76"/>
<organism evidence="1 2">
    <name type="scientific">Paramecium sonneborni</name>
    <dbReference type="NCBI Taxonomy" id="65129"/>
    <lineage>
        <taxon>Eukaryota</taxon>
        <taxon>Sar</taxon>
        <taxon>Alveolata</taxon>
        <taxon>Ciliophora</taxon>
        <taxon>Intramacronucleata</taxon>
        <taxon>Oligohymenophorea</taxon>
        <taxon>Peniculida</taxon>
        <taxon>Parameciidae</taxon>
        <taxon>Paramecium</taxon>
    </lineage>
</organism>
<comment type="caution">
    <text evidence="1">The sequence shown here is derived from an EMBL/GenBank/DDBJ whole genome shotgun (WGS) entry which is preliminary data.</text>
</comment>
<evidence type="ECO:0000313" key="1">
    <source>
        <dbReference type="EMBL" id="CAD8045421.1"/>
    </source>
</evidence>
<reference evidence="1" key="1">
    <citation type="submission" date="2021-01" db="EMBL/GenBank/DDBJ databases">
        <authorList>
            <consortium name="Genoscope - CEA"/>
            <person name="William W."/>
        </authorList>
    </citation>
    <scope>NUCLEOTIDE SEQUENCE</scope>
</reference>
<gene>
    <name evidence="1" type="ORF">PSON_ATCC_30995.1.T0010038</name>
</gene>
<protein>
    <submittedName>
        <fullName evidence="1">Uncharacterized protein</fullName>
    </submittedName>
</protein>
<dbReference type="OrthoDB" id="299316at2759"/>
<accession>A0A8S1JT76</accession>
<sequence>MFSCVSLNSKDSLEEFLQLYQCKDSKKKIILKKEREIVRYLKGLGLQMKTDPLLKLSRIANFAIQNDISPDSNDEIILEKKQIHNDESEFNISNNPLIKRGSRRIIRTFSFEDKNQILNDQDDKDDPLHFD</sequence>
<name>A0A8S1JT76_9CILI</name>
<keyword evidence="2" id="KW-1185">Reference proteome</keyword>
<proteinExistence type="predicted"/>
<dbReference type="EMBL" id="CAJJDN010000001">
    <property type="protein sequence ID" value="CAD8045421.1"/>
    <property type="molecule type" value="Genomic_DNA"/>
</dbReference>
<dbReference type="Proteomes" id="UP000692954">
    <property type="component" value="Unassembled WGS sequence"/>
</dbReference>
<evidence type="ECO:0000313" key="2">
    <source>
        <dbReference type="Proteomes" id="UP000692954"/>
    </source>
</evidence>